<dbReference type="AlphaFoldDB" id="A0AAW6P8H3"/>
<dbReference type="EMBL" id="JARJLR010000305">
    <property type="protein sequence ID" value="MDF3843825.1"/>
    <property type="molecule type" value="Genomic_DNA"/>
</dbReference>
<reference evidence="2" key="1">
    <citation type="submission" date="2023-03" db="EMBL/GenBank/DDBJ databases">
        <title>Draft assemblies of triclosan tolerant bacteria isolated from returned activated sludge.</title>
        <authorList>
            <person name="Van Hamelsveld S."/>
        </authorList>
    </citation>
    <scope>NUCLEOTIDE SEQUENCE</scope>
    <source>
        <strain evidence="2">GW210015_S63</strain>
    </source>
</reference>
<proteinExistence type="predicted"/>
<evidence type="ECO:0000256" key="1">
    <source>
        <dbReference type="ARBA" id="ARBA00022649"/>
    </source>
</evidence>
<dbReference type="Gene3D" id="3.30.2310.20">
    <property type="entry name" value="RelE-like"/>
    <property type="match status" value="1"/>
</dbReference>
<dbReference type="Proteomes" id="UP001220662">
    <property type="component" value="Unassembled WGS sequence"/>
</dbReference>
<gene>
    <name evidence="2" type="ORF">P3W55_19105</name>
</gene>
<dbReference type="InterPro" id="IPR035093">
    <property type="entry name" value="RelE/ParE_toxin_dom_sf"/>
</dbReference>
<keyword evidence="1" id="KW-1277">Toxin-antitoxin system</keyword>
<dbReference type="Pfam" id="PF05016">
    <property type="entry name" value="ParE_toxin"/>
    <property type="match status" value="1"/>
</dbReference>
<evidence type="ECO:0000313" key="3">
    <source>
        <dbReference type="Proteomes" id="UP001220662"/>
    </source>
</evidence>
<protein>
    <submittedName>
        <fullName evidence="2">Type II toxin-antitoxin system RelE/ParE family toxin</fullName>
    </submittedName>
</protein>
<comment type="caution">
    <text evidence="2">The sequence shown here is derived from an EMBL/GenBank/DDBJ whole genome shotgun (WGS) entry which is preliminary data.</text>
</comment>
<dbReference type="RefSeq" id="WP_276215256.1">
    <property type="nucleotide sequence ID" value="NZ_CP141948.1"/>
</dbReference>
<accession>A0AAW6P8H3</accession>
<dbReference type="InterPro" id="IPR007712">
    <property type="entry name" value="RelE/ParE_toxin"/>
</dbReference>
<sequence>MSKLVIRLTDTAEQSIEDQVHHLAQSQGSQAALQSVLSLLDEIEEKISLTPQGYPISQQASLLGVLNYRELNTGPYRVFYELHEEQGEVAVILVLRQKQSVEQQLIRYCLVGPIG</sequence>
<name>A0AAW6P8H3_9PSED</name>
<organism evidence="2 3">
    <name type="scientific">Pseudomonas citronellolis</name>
    <dbReference type="NCBI Taxonomy" id="53408"/>
    <lineage>
        <taxon>Bacteria</taxon>
        <taxon>Pseudomonadati</taxon>
        <taxon>Pseudomonadota</taxon>
        <taxon>Gammaproteobacteria</taxon>
        <taxon>Pseudomonadales</taxon>
        <taxon>Pseudomonadaceae</taxon>
        <taxon>Pseudomonas</taxon>
    </lineage>
</organism>
<evidence type="ECO:0000313" key="2">
    <source>
        <dbReference type="EMBL" id="MDF3843825.1"/>
    </source>
</evidence>